<dbReference type="InParanoid" id="F8QFW7"/>
<feature type="region of interest" description="Disordered" evidence="1">
    <location>
        <begin position="281"/>
        <end position="320"/>
    </location>
</feature>
<reference evidence="3" key="1">
    <citation type="journal article" date="2011" name="Science">
        <title>The plant cell wall-decomposing machinery underlies the functional diversity of forest fungi.</title>
        <authorList>
            <person name="Eastwood D.C."/>
            <person name="Floudas D."/>
            <person name="Binder M."/>
            <person name="Majcherczyk A."/>
            <person name="Schneider P."/>
            <person name="Aerts A."/>
            <person name="Asiegbu F.O."/>
            <person name="Baker S.E."/>
            <person name="Barry K."/>
            <person name="Bendiksby M."/>
            <person name="Blumentritt M."/>
            <person name="Coutinho P.M."/>
            <person name="Cullen D."/>
            <person name="de Vries R.P."/>
            <person name="Gathman A."/>
            <person name="Goodell B."/>
            <person name="Henrissat B."/>
            <person name="Ihrmark K."/>
            <person name="Kauserud H."/>
            <person name="Kohler A."/>
            <person name="LaButti K."/>
            <person name="Lapidus A."/>
            <person name="Lavin J.L."/>
            <person name="Lee Y.-H."/>
            <person name="Lindquist E."/>
            <person name="Lilly W."/>
            <person name="Lucas S."/>
            <person name="Morin E."/>
            <person name="Murat C."/>
            <person name="Oguiza J.A."/>
            <person name="Park J."/>
            <person name="Pisabarro A.G."/>
            <person name="Riley R."/>
            <person name="Rosling A."/>
            <person name="Salamov A."/>
            <person name="Schmidt O."/>
            <person name="Schmutz J."/>
            <person name="Skrede I."/>
            <person name="Stenlid J."/>
            <person name="Wiebenga A."/>
            <person name="Xie X."/>
            <person name="Kuees U."/>
            <person name="Hibbett D.S."/>
            <person name="Hoffmeister D."/>
            <person name="Hoegberg N."/>
            <person name="Martin F."/>
            <person name="Grigoriev I.V."/>
            <person name="Watkinson S.C."/>
        </authorList>
    </citation>
    <scope>NUCLEOTIDE SEQUENCE [LARGE SCALE GENOMIC DNA]</scope>
    <source>
        <strain evidence="3">strain S7.3</strain>
    </source>
</reference>
<proteinExistence type="predicted"/>
<evidence type="ECO:0000313" key="2">
    <source>
        <dbReference type="EMBL" id="EGN92812.1"/>
    </source>
</evidence>
<accession>F8QFW7</accession>
<evidence type="ECO:0000313" key="3">
    <source>
        <dbReference type="Proteomes" id="UP000008063"/>
    </source>
</evidence>
<gene>
    <name evidence="2" type="ORF">SERLA73DRAFT_156756</name>
</gene>
<dbReference type="EMBL" id="GL945498">
    <property type="protein sequence ID" value="EGN92812.1"/>
    <property type="molecule type" value="Genomic_DNA"/>
</dbReference>
<sequence length="465" mass="53635">MPEVQFNDAQIEILNAHLEEFWGANFLQWGRVLDNTWDEVREILRGHWVRHWLYNHSGNKEPGNKVSRHGKYLSLNQVLNLVKKEVEKRMWDLYGVKPRHEEELAELKEKCEKWYIDGPSEEVRQKAAEIKGRKVVKDFQMWSRDLGMLSFVLTAHRDTNGTICVSFHEQNDKAGFELFSKVQPNWQNIKIWEAWGKYAQTDIDGSVPKESLPSKQKEKIKLPLNDNGYPILVDEYLSSPATFSDLQAIIRFKSSLHLVANKGKGKEKAVMKRVLPKAGMVVPRSKSTDKEQEEKEGFDEIISDDEHGANEPITRPGPSKLMPNPVLAPSILGQQSVGVEEVDKDSPRHASITYKSQRRFLARLCTGKEYLKLVDAVYQLPKDKPGHSSQSNGQPEDYLDYWLLWVSWGYVHSMIPLEIHQGMLLRDLHTIQIADEDNDLTWSYIEFAMVGKTILQFRRDMAKAI</sequence>
<organism evidence="3">
    <name type="scientific">Serpula lacrymans var. lacrymans (strain S7.3)</name>
    <name type="common">Dry rot fungus</name>
    <dbReference type="NCBI Taxonomy" id="936435"/>
    <lineage>
        <taxon>Eukaryota</taxon>
        <taxon>Fungi</taxon>
        <taxon>Dikarya</taxon>
        <taxon>Basidiomycota</taxon>
        <taxon>Agaricomycotina</taxon>
        <taxon>Agaricomycetes</taxon>
        <taxon>Agaricomycetidae</taxon>
        <taxon>Boletales</taxon>
        <taxon>Coniophorineae</taxon>
        <taxon>Serpulaceae</taxon>
        <taxon>Serpula</taxon>
    </lineage>
</organism>
<name>F8QFW7_SERL3</name>
<protein>
    <submittedName>
        <fullName evidence="2">Uncharacterized protein</fullName>
    </submittedName>
</protein>
<dbReference type="Proteomes" id="UP000008063">
    <property type="component" value="Unassembled WGS sequence"/>
</dbReference>
<dbReference type="HOGENOM" id="CLU_622818_0_0_1"/>
<evidence type="ECO:0000256" key="1">
    <source>
        <dbReference type="SAM" id="MobiDB-lite"/>
    </source>
</evidence>
<dbReference type="AlphaFoldDB" id="F8QFW7"/>
<feature type="compositionally biased region" description="Basic and acidic residues" evidence="1">
    <location>
        <begin position="286"/>
        <end position="295"/>
    </location>
</feature>
<keyword evidence="3" id="KW-1185">Reference proteome</keyword>